<organism evidence="6 7">
    <name type="scientific">Lentibacillus kapialis</name>
    <dbReference type="NCBI Taxonomy" id="340214"/>
    <lineage>
        <taxon>Bacteria</taxon>
        <taxon>Bacillati</taxon>
        <taxon>Bacillota</taxon>
        <taxon>Bacilli</taxon>
        <taxon>Bacillales</taxon>
        <taxon>Bacillaceae</taxon>
        <taxon>Lentibacillus</taxon>
    </lineage>
</organism>
<evidence type="ECO:0000256" key="4">
    <source>
        <dbReference type="ARBA" id="ARBA00023163"/>
    </source>
</evidence>
<evidence type="ECO:0000256" key="3">
    <source>
        <dbReference type="ARBA" id="ARBA00023125"/>
    </source>
</evidence>
<dbReference type="InterPro" id="IPR000847">
    <property type="entry name" value="LysR_HTH_N"/>
</dbReference>
<feature type="domain" description="HTH lysR-type" evidence="5">
    <location>
        <begin position="1"/>
        <end position="58"/>
    </location>
</feature>
<dbReference type="InterPro" id="IPR036390">
    <property type="entry name" value="WH_DNA-bd_sf"/>
</dbReference>
<comment type="similarity">
    <text evidence="1">Belongs to the LysR transcriptional regulatory family.</text>
</comment>
<evidence type="ECO:0000313" key="6">
    <source>
        <dbReference type="EMBL" id="GGK01574.1"/>
    </source>
</evidence>
<dbReference type="Gene3D" id="3.40.190.290">
    <property type="match status" value="1"/>
</dbReference>
<dbReference type="PANTHER" id="PTHR30126">
    <property type="entry name" value="HTH-TYPE TRANSCRIPTIONAL REGULATOR"/>
    <property type="match status" value="1"/>
</dbReference>
<keyword evidence="3" id="KW-0238">DNA-binding</keyword>
<dbReference type="PANTHER" id="PTHR30126:SF78">
    <property type="entry name" value="HTH LYSR-TYPE DOMAIN-CONTAINING PROTEIN"/>
    <property type="match status" value="1"/>
</dbReference>
<evidence type="ECO:0000259" key="5">
    <source>
        <dbReference type="PROSITE" id="PS50931"/>
    </source>
</evidence>
<keyword evidence="4" id="KW-0804">Transcription</keyword>
<proteinExistence type="inferred from homology"/>
<dbReference type="SUPFAM" id="SSF46785">
    <property type="entry name" value="Winged helix' DNA-binding domain"/>
    <property type="match status" value="1"/>
</dbReference>
<sequence>MDERDWYLLSLIGKKASLSQISEELFISQPALSYRINKIEEFFGVDLLIRTNKGFQVTTEGEILIKYTNQHLENVNRIREDMYSIKDIIKGPLKIGASSAIAQYLLPPVLSKFHTVYKDVNLNLTTGFSPTLIENLIQNKIHIAFLREDIEWNSYKKLLASDGIYLVSRYPIQIANLPYLNRVEYKTNLSLRTIIDNWWSQHFKQRPVTSIIADNAEACKEMVRNELGYAILTGLTLNNQSDLSYVPLKSNNEKLMRHTWIYATKEAMNYVTVRTFLDFLEQEVQPYQGL</sequence>
<dbReference type="SUPFAM" id="SSF53850">
    <property type="entry name" value="Periplasmic binding protein-like II"/>
    <property type="match status" value="1"/>
</dbReference>
<gene>
    <name evidence="6" type="primary">yraN</name>
    <name evidence="6" type="ORF">GCM10007063_24820</name>
</gene>
<dbReference type="PROSITE" id="PS50931">
    <property type="entry name" value="HTH_LYSR"/>
    <property type="match status" value="1"/>
</dbReference>
<dbReference type="AlphaFoldDB" id="A0A917PZB2"/>
<dbReference type="EMBL" id="BMNQ01000040">
    <property type="protein sequence ID" value="GGK01574.1"/>
    <property type="molecule type" value="Genomic_DNA"/>
</dbReference>
<accession>A0A917PZB2</accession>
<dbReference type="Proteomes" id="UP000658382">
    <property type="component" value="Unassembled WGS sequence"/>
</dbReference>
<dbReference type="Pfam" id="PF00126">
    <property type="entry name" value="HTH_1"/>
    <property type="match status" value="1"/>
</dbReference>
<dbReference type="Gene3D" id="1.10.10.10">
    <property type="entry name" value="Winged helix-like DNA-binding domain superfamily/Winged helix DNA-binding domain"/>
    <property type="match status" value="1"/>
</dbReference>
<dbReference type="PRINTS" id="PR00039">
    <property type="entry name" value="HTHLYSR"/>
</dbReference>
<dbReference type="InterPro" id="IPR005119">
    <property type="entry name" value="LysR_subst-bd"/>
</dbReference>
<dbReference type="InterPro" id="IPR036388">
    <property type="entry name" value="WH-like_DNA-bd_sf"/>
</dbReference>
<reference evidence="6" key="1">
    <citation type="journal article" date="2014" name="Int. J. Syst. Evol. Microbiol.">
        <title>Complete genome sequence of Corynebacterium casei LMG S-19264T (=DSM 44701T), isolated from a smear-ripened cheese.</title>
        <authorList>
            <consortium name="US DOE Joint Genome Institute (JGI-PGF)"/>
            <person name="Walter F."/>
            <person name="Albersmeier A."/>
            <person name="Kalinowski J."/>
            <person name="Ruckert C."/>
        </authorList>
    </citation>
    <scope>NUCLEOTIDE SEQUENCE</scope>
    <source>
        <strain evidence="6">JCM 12580</strain>
    </source>
</reference>
<dbReference type="Pfam" id="PF03466">
    <property type="entry name" value="LysR_substrate"/>
    <property type="match status" value="1"/>
</dbReference>
<comment type="caution">
    <text evidence="6">The sequence shown here is derived from an EMBL/GenBank/DDBJ whole genome shotgun (WGS) entry which is preliminary data.</text>
</comment>
<name>A0A917PZB2_9BACI</name>
<dbReference type="GO" id="GO:0003700">
    <property type="term" value="F:DNA-binding transcription factor activity"/>
    <property type="evidence" value="ECO:0007669"/>
    <property type="project" value="InterPro"/>
</dbReference>
<evidence type="ECO:0000256" key="1">
    <source>
        <dbReference type="ARBA" id="ARBA00009437"/>
    </source>
</evidence>
<reference evidence="6" key="2">
    <citation type="submission" date="2020-09" db="EMBL/GenBank/DDBJ databases">
        <authorList>
            <person name="Sun Q."/>
            <person name="Ohkuma M."/>
        </authorList>
    </citation>
    <scope>NUCLEOTIDE SEQUENCE</scope>
    <source>
        <strain evidence="6">JCM 12580</strain>
    </source>
</reference>
<protein>
    <submittedName>
        <fullName evidence="6">HTH-type transcriptional regulator YraN</fullName>
    </submittedName>
</protein>
<evidence type="ECO:0000256" key="2">
    <source>
        <dbReference type="ARBA" id="ARBA00023015"/>
    </source>
</evidence>
<dbReference type="RefSeq" id="WP_188633422.1">
    <property type="nucleotide sequence ID" value="NZ_BMNQ01000040.1"/>
</dbReference>
<dbReference type="CDD" id="cd05466">
    <property type="entry name" value="PBP2_LTTR_substrate"/>
    <property type="match status" value="1"/>
</dbReference>
<keyword evidence="7" id="KW-1185">Reference proteome</keyword>
<dbReference type="GO" id="GO:0000976">
    <property type="term" value="F:transcription cis-regulatory region binding"/>
    <property type="evidence" value="ECO:0007669"/>
    <property type="project" value="TreeGrafter"/>
</dbReference>
<keyword evidence="2" id="KW-0805">Transcription regulation</keyword>
<evidence type="ECO:0000313" key="7">
    <source>
        <dbReference type="Proteomes" id="UP000658382"/>
    </source>
</evidence>